<gene>
    <name evidence="5" type="ORF">C0189_02375</name>
</gene>
<comment type="caution">
    <text evidence="5">The sequence shown here is derived from an EMBL/GenBank/DDBJ whole genome shotgun (WGS) entry which is preliminary data.</text>
</comment>
<dbReference type="Pfam" id="PF01546">
    <property type="entry name" value="Peptidase_M20"/>
    <property type="match status" value="1"/>
</dbReference>
<dbReference type="Proteomes" id="UP000237040">
    <property type="component" value="Unassembled WGS sequence"/>
</dbReference>
<dbReference type="Pfam" id="PF07687">
    <property type="entry name" value="M20_dimer"/>
    <property type="match status" value="1"/>
</dbReference>
<proteinExistence type="predicted"/>
<name>A0A2J6WES6_9BACT</name>
<keyword evidence="3" id="KW-0170">Cobalt</keyword>
<accession>A0A2J6WES6</accession>
<dbReference type="GO" id="GO:0046872">
    <property type="term" value="F:metal ion binding"/>
    <property type="evidence" value="ECO:0007669"/>
    <property type="project" value="UniProtKB-KW"/>
</dbReference>
<keyword evidence="2 5" id="KW-0378">Hydrolase</keyword>
<evidence type="ECO:0000259" key="4">
    <source>
        <dbReference type="Pfam" id="PF07687"/>
    </source>
</evidence>
<evidence type="ECO:0000313" key="6">
    <source>
        <dbReference type="Proteomes" id="UP000237040"/>
    </source>
</evidence>
<dbReference type="Gene3D" id="3.30.70.360">
    <property type="match status" value="1"/>
</dbReference>
<dbReference type="EMBL" id="PNIL01000034">
    <property type="protein sequence ID" value="PMP67843.1"/>
    <property type="molecule type" value="Genomic_DNA"/>
</dbReference>
<dbReference type="InterPro" id="IPR011650">
    <property type="entry name" value="Peptidase_M20_dimer"/>
</dbReference>
<dbReference type="SUPFAM" id="SSF55031">
    <property type="entry name" value="Bacterial exopeptidase dimerisation domain"/>
    <property type="match status" value="1"/>
</dbReference>
<evidence type="ECO:0000313" key="5">
    <source>
        <dbReference type="EMBL" id="PMP67843.1"/>
    </source>
</evidence>
<dbReference type="SUPFAM" id="SSF53187">
    <property type="entry name" value="Zn-dependent exopeptidases"/>
    <property type="match status" value="1"/>
</dbReference>
<dbReference type="InterPro" id="IPR050072">
    <property type="entry name" value="Peptidase_M20A"/>
</dbReference>
<sequence length="398" mass="44494">MKEKIEELVKKYEPEIIAFAQDIVRTKSYSGEEGELVKLLEKKMKELGFDEVIIDETGNIIGRVGSGPIKLLYDAHIDTVWAEDKENWSVDPFGGIIKDGKLYGRGSSDEKVAIGCMIYGAKILKEVGIPENVSLYVMGSVQEEDCDGLSMYHTFTEVLKPDFVVLGEPTSLDVYRGHRGRVELEVIVKGKSSHAAHPDKGDNAIYKMAKTVLNIEELTKTFKEDPFLGKGTAVVSHIESKAPSINSVPYESRIFIDRRLTVGETKETALREIESALADPKNSEVRVLKYETKSWKGRLISQEKYFPTWVLEESHPLVQAGFETAKEVRPGEEVKISRWIFSTNGVASMGKLNIPTIGFGPGDEWLAHAVDEYVRLSDLPKATAFYALMPFKLKEKLG</sequence>
<dbReference type="GO" id="GO:0008777">
    <property type="term" value="F:acetylornithine deacetylase activity"/>
    <property type="evidence" value="ECO:0007669"/>
    <property type="project" value="TreeGrafter"/>
</dbReference>
<dbReference type="Gene3D" id="3.40.630.10">
    <property type="entry name" value="Zn peptidases"/>
    <property type="match status" value="1"/>
</dbReference>
<feature type="domain" description="Peptidase M20 dimerisation" evidence="4">
    <location>
        <begin position="177"/>
        <end position="280"/>
    </location>
</feature>
<organism evidence="5 6">
    <name type="scientific">Caldisericum exile</name>
    <dbReference type="NCBI Taxonomy" id="693075"/>
    <lineage>
        <taxon>Bacteria</taxon>
        <taxon>Pseudomonadati</taxon>
        <taxon>Caldisericota/Cryosericota group</taxon>
        <taxon>Caldisericota</taxon>
        <taxon>Caldisericia</taxon>
        <taxon>Caldisericales</taxon>
        <taxon>Caldisericaceae</taxon>
        <taxon>Caldisericum</taxon>
    </lineage>
</organism>
<dbReference type="RefSeq" id="WP_424586555.1">
    <property type="nucleotide sequence ID" value="NZ_JBNARP010000006.1"/>
</dbReference>
<evidence type="ECO:0000256" key="2">
    <source>
        <dbReference type="ARBA" id="ARBA00022801"/>
    </source>
</evidence>
<evidence type="ECO:0000256" key="1">
    <source>
        <dbReference type="ARBA" id="ARBA00022723"/>
    </source>
</evidence>
<dbReference type="NCBIfam" id="TIGR03526">
    <property type="entry name" value="selenium_YgeY"/>
    <property type="match status" value="1"/>
</dbReference>
<dbReference type="InterPro" id="IPR002933">
    <property type="entry name" value="Peptidase_M20"/>
</dbReference>
<dbReference type="InterPro" id="IPR017706">
    <property type="entry name" value="Peptidase_M20/DapE_YgeY"/>
</dbReference>
<dbReference type="GO" id="GO:0006526">
    <property type="term" value="P:L-arginine biosynthetic process"/>
    <property type="evidence" value="ECO:0007669"/>
    <property type="project" value="TreeGrafter"/>
</dbReference>
<keyword evidence="1" id="KW-0479">Metal-binding</keyword>
<reference evidence="5 6" key="1">
    <citation type="submission" date="2018-01" db="EMBL/GenBank/DDBJ databases">
        <title>Metagenomic assembled genomes from two thermal pools in the Uzon Caldera, Kamchatka, Russia.</title>
        <authorList>
            <person name="Wilkins L."/>
            <person name="Ettinger C."/>
        </authorList>
    </citation>
    <scope>NUCLEOTIDE SEQUENCE [LARGE SCALE GENOMIC DNA]</scope>
    <source>
        <strain evidence="5">ZAV-07</strain>
    </source>
</reference>
<dbReference type="PANTHER" id="PTHR43808:SF31">
    <property type="entry name" value="N-ACETYL-L-CITRULLINE DEACETYLASE"/>
    <property type="match status" value="1"/>
</dbReference>
<dbReference type="AlphaFoldDB" id="A0A2J6WES6"/>
<dbReference type="PANTHER" id="PTHR43808">
    <property type="entry name" value="ACETYLORNITHINE DEACETYLASE"/>
    <property type="match status" value="1"/>
</dbReference>
<dbReference type="NCBIfam" id="NF009555">
    <property type="entry name" value="PRK13004.1"/>
    <property type="match status" value="1"/>
</dbReference>
<evidence type="ECO:0000256" key="3">
    <source>
        <dbReference type="ARBA" id="ARBA00023285"/>
    </source>
</evidence>
<dbReference type="InterPro" id="IPR036264">
    <property type="entry name" value="Bact_exopeptidase_dim_dom"/>
</dbReference>
<protein>
    <submittedName>
        <fullName evidence="5">YgeY family selenium metabolism-linked hydrolase</fullName>
    </submittedName>
</protein>